<dbReference type="InterPro" id="IPR058530">
    <property type="entry name" value="Baseplate_J-like_C"/>
</dbReference>
<name>A0A4V2SC48_9FIRM</name>
<accession>A0A4V2SC48</accession>
<evidence type="ECO:0000259" key="3">
    <source>
        <dbReference type="Pfam" id="PF26078"/>
    </source>
</evidence>
<evidence type="ECO:0000313" key="5">
    <source>
        <dbReference type="EMBL" id="TCO78010.1"/>
    </source>
</evidence>
<dbReference type="RefSeq" id="WP_132243666.1">
    <property type="nucleotide sequence ID" value="NZ_SLWV01000005.1"/>
</dbReference>
<gene>
    <name evidence="5" type="ORF">EV214_105109</name>
</gene>
<protein>
    <submittedName>
        <fullName evidence="5">Putative phage protein gp47/JayE</fullName>
    </submittedName>
</protein>
<feature type="domain" description="Baseplate J-like central" evidence="3">
    <location>
        <begin position="185"/>
        <end position="272"/>
    </location>
</feature>
<dbReference type="PANTHER" id="PTHR37829">
    <property type="entry name" value="PHAGE-LIKE ELEMENT PBSX PROTEIN XKDT"/>
    <property type="match status" value="1"/>
</dbReference>
<proteinExistence type="inferred from homology"/>
<dbReference type="InterPro" id="IPR052399">
    <property type="entry name" value="Phage_Baseplate_Assmbl_Protein"/>
</dbReference>
<reference evidence="5 6" key="1">
    <citation type="submission" date="2019-03" db="EMBL/GenBank/DDBJ databases">
        <title>Genomic Encyclopedia of Type Strains, Phase IV (KMG-IV): sequencing the most valuable type-strain genomes for metagenomic binning, comparative biology and taxonomic classification.</title>
        <authorList>
            <person name="Goeker M."/>
        </authorList>
    </citation>
    <scope>NUCLEOTIDE SEQUENCE [LARGE SCALE GENOMIC DNA]</scope>
    <source>
        <strain evidence="5 6">DSM 102940</strain>
    </source>
</reference>
<dbReference type="Pfam" id="PF26078">
    <property type="entry name" value="Baseplate_J_M"/>
    <property type="match status" value="1"/>
</dbReference>
<organism evidence="5 6">
    <name type="scientific">Marinisporobacter balticus</name>
    <dbReference type="NCBI Taxonomy" id="2018667"/>
    <lineage>
        <taxon>Bacteria</taxon>
        <taxon>Bacillati</taxon>
        <taxon>Bacillota</taxon>
        <taxon>Clostridia</taxon>
        <taxon>Peptostreptococcales</taxon>
        <taxon>Thermotaleaceae</taxon>
        <taxon>Marinisporobacter</taxon>
    </lineage>
</organism>
<evidence type="ECO:0000313" key="6">
    <source>
        <dbReference type="Proteomes" id="UP000294919"/>
    </source>
</evidence>
<evidence type="ECO:0000259" key="4">
    <source>
        <dbReference type="Pfam" id="PF26079"/>
    </source>
</evidence>
<dbReference type="InterPro" id="IPR058531">
    <property type="entry name" value="Baseplate_J_M"/>
</dbReference>
<keyword evidence="6" id="KW-1185">Reference proteome</keyword>
<dbReference type="AlphaFoldDB" id="A0A4V2SC48"/>
<dbReference type="InterPro" id="IPR006949">
    <property type="entry name" value="Barrel_Baseplate_J-like"/>
</dbReference>
<comment type="similarity">
    <text evidence="1">Belongs to the Mu gp47/PBSX XkdT family.</text>
</comment>
<dbReference type="EMBL" id="SLWV01000005">
    <property type="protein sequence ID" value="TCO78010.1"/>
    <property type="molecule type" value="Genomic_DNA"/>
</dbReference>
<dbReference type="OrthoDB" id="2554267at2"/>
<comment type="caution">
    <text evidence="5">The sequence shown here is derived from an EMBL/GenBank/DDBJ whole genome shotgun (WGS) entry which is preliminary data.</text>
</comment>
<dbReference type="Pfam" id="PF04865">
    <property type="entry name" value="Baseplate_J"/>
    <property type="match status" value="1"/>
</dbReference>
<evidence type="ECO:0000256" key="1">
    <source>
        <dbReference type="ARBA" id="ARBA00038087"/>
    </source>
</evidence>
<feature type="domain" description="Baseplate J-like C-terminal" evidence="4">
    <location>
        <begin position="287"/>
        <end position="363"/>
    </location>
</feature>
<dbReference type="Pfam" id="PF26079">
    <property type="entry name" value="Baseplate_J_C"/>
    <property type="match status" value="1"/>
</dbReference>
<feature type="domain" description="Baseplate protein J-like barrel" evidence="2">
    <location>
        <begin position="85"/>
        <end position="164"/>
    </location>
</feature>
<evidence type="ECO:0000259" key="2">
    <source>
        <dbReference type="Pfam" id="PF04865"/>
    </source>
</evidence>
<dbReference type="Proteomes" id="UP000294919">
    <property type="component" value="Unassembled WGS sequence"/>
</dbReference>
<sequence length="364" mass="40474">MIENRETIQNRMLNSVSELYDKSQGSFFYDALKPVAIEIENMEKSIETVTKKLMMKNLKDLELEQRIHERTGIKRKPATKAAGYVTITGTKGAKVNENDLIASDTVNFIIKENKTIDDTGHVDVLVVCESYGVIGNVPAGSIQYFPVTLAGLKSATNKEAFKSGYDAEMDEELLQRYYERIQTPATSGNKYHYRNWAKEVTGVGDVKVISLPEDKPNTVKVIIIDSNKKPANPNLVEKVQNYIDPKIDSEEKVIWGCGEGKAPIGAFCTVVSANPVILDISFTLEEKDPSVPNDIMKKDIEDNITAYLRQIAFRENKVSYNKITSIILDSKGIVDFSEFTINGQKKNIPIGNADVPVLGGVNID</sequence>
<dbReference type="PANTHER" id="PTHR37829:SF3">
    <property type="entry name" value="PROTEIN JAYE-RELATED"/>
    <property type="match status" value="1"/>
</dbReference>